<dbReference type="RefSeq" id="WP_203933706.1">
    <property type="nucleotide sequence ID" value="NZ_BOPH01000126.1"/>
</dbReference>
<reference evidence="1" key="1">
    <citation type="submission" date="2021-01" db="EMBL/GenBank/DDBJ databases">
        <title>Whole genome shotgun sequence of Virgisporangium ochraceum NBRC 16418.</title>
        <authorList>
            <person name="Komaki H."/>
            <person name="Tamura T."/>
        </authorList>
    </citation>
    <scope>NUCLEOTIDE SEQUENCE</scope>
    <source>
        <strain evidence="1">NBRC 16418</strain>
    </source>
</reference>
<keyword evidence="2" id="KW-1185">Reference proteome</keyword>
<dbReference type="AlphaFoldDB" id="A0A8J4A4V6"/>
<dbReference type="EMBL" id="BOPH01000126">
    <property type="protein sequence ID" value="GIJ73890.1"/>
    <property type="molecule type" value="Genomic_DNA"/>
</dbReference>
<sequence length="93" mass="9774">MSLHNAGDEAGTVTTRPITFTGGTLHLNAVVRAGGSIRVEVLGTAFGLSNPVTGDQLDAAASWTGGSLSTLAGQQLRLRFHLDDADLYSYWIN</sequence>
<evidence type="ECO:0000313" key="1">
    <source>
        <dbReference type="EMBL" id="GIJ73890.1"/>
    </source>
</evidence>
<comment type="caution">
    <text evidence="1">The sequence shown here is derived from an EMBL/GenBank/DDBJ whole genome shotgun (WGS) entry which is preliminary data.</text>
</comment>
<gene>
    <name evidence="1" type="ORF">Voc01_088070</name>
</gene>
<name>A0A8J4A4V6_9ACTN</name>
<dbReference type="Proteomes" id="UP000635606">
    <property type="component" value="Unassembled WGS sequence"/>
</dbReference>
<evidence type="ECO:0000313" key="2">
    <source>
        <dbReference type="Proteomes" id="UP000635606"/>
    </source>
</evidence>
<proteinExistence type="predicted"/>
<protein>
    <submittedName>
        <fullName evidence="1">Uncharacterized protein</fullName>
    </submittedName>
</protein>
<organism evidence="1 2">
    <name type="scientific">Virgisporangium ochraceum</name>
    <dbReference type="NCBI Taxonomy" id="65505"/>
    <lineage>
        <taxon>Bacteria</taxon>
        <taxon>Bacillati</taxon>
        <taxon>Actinomycetota</taxon>
        <taxon>Actinomycetes</taxon>
        <taxon>Micromonosporales</taxon>
        <taxon>Micromonosporaceae</taxon>
        <taxon>Virgisporangium</taxon>
    </lineage>
</organism>
<accession>A0A8J4A4V6</accession>